<keyword evidence="3" id="KW-1185">Reference proteome</keyword>
<evidence type="ECO:0000313" key="3">
    <source>
        <dbReference type="Proteomes" id="UP000660454"/>
    </source>
</evidence>
<keyword evidence="1" id="KW-0732">Signal</keyword>
<evidence type="ECO:0000313" key="2">
    <source>
        <dbReference type="EMBL" id="GIH63787.1"/>
    </source>
</evidence>
<feature type="chain" id="PRO_5046812365" evidence="1">
    <location>
        <begin position="28"/>
        <end position="138"/>
    </location>
</feature>
<evidence type="ECO:0000256" key="1">
    <source>
        <dbReference type="SAM" id="SignalP"/>
    </source>
</evidence>
<reference evidence="2 3" key="1">
    <citation type="submission" date="2021-01" db="EMBL/GenBank/DDBJ databases">
        <title>Whole genome shotgun sequence of Microbispora siamensis NBRC 104113.</title>
        <authorList>
            <person name="Komaki H."/>
            <person name="Tamura T."/>
        </authorList>
    </citation>
    <scope>NUCLEOTIDE SEQUENCE [LARGE SCALE GENOMIC DNA]</scope>
    <source>
        <strain evidence="2 3">NBRC 104113</strain>
    </source>
</reference>
<feature type="signal peptide" evidence="1">
    <location>
        <begin position="1"/>
        <end position="27"/>
    </location>
</feature>
<dbReference type="Proteomes" id="UP000660454">
    <property type="component" value="Unassembled WGS sequence"/>
</dbReference>
<sequence length="138" mass="15593">MKKFAYLGGFAVSVAFLPIAISSAAQADVAPVAPAPAPMERQTATVPRTHEPARVATRTILPRYTAFRRFTTGQPRQWQAGWDPFAEEVFGPEMQLRLEPELAREAARETQEARRAQDLETFTALWFYLWLAQPPSFR</sequence>
<protein>
    <submittedName>
        <fullName evidence="2">Uncharacterized protein</fullName>
    </submittedName>
</protein>
<gene>
    <name evidence="2" type="ORF">Msi02_46040</name>
</gene>
<accession>A0ABQ4GQS7</accession>
<comment type="caution">
    <text evidence="2">The sequence shown here is derived from an EMBL/GenBank/DDBJ whole genome shotgun (WGS) entry which is preliminary data.</text>
</comment>
<dbReference type="EMBL" id="BOOF01000028">
    <property type="protein sequence ID" value="GIH63787.1"/>
    <property type="molecule type" value="Genomic_DNA"/>
</dbReference>
<proteinExistence type="predicted"/>
<organism evidence="2 3">
    <name type="scientific">Microbispora siamensis</name>
    <dbReference type="NCBI Taxonomy" id="564413"/>
    <lineage>
        <taxon>Bacteria</taxon>
        <taxon>Bacillati</taxon>
        <taxon>Actinomycetota</taxon>
        <taxon>Actinomycetes</taxon>
        <taxon>Streptosporangiales</taxon>
        <taxon>Streptosporangiaceae</taxon>
        <taxon>Microbispora</taxon>
    </lineage>
</organism>
<name>A0ABQ4GQS7_9ACTN</name>